<proteinExistence type="inferred from homology"/>
<dbReference type="EMBL" id="BMIG01000002">
    <property type="protein sequence ID" value="GGA88359.1"/>
    <property type="molecule type" value="Genomic_DNA"/>
</dbReference>
<evidence type="ECO:0000313" key="10">
    <source>
        <dbReference type="Proteomes" id="UP000620596"/>
    </source>
</evidence>
<gene>
    <name evidence="5" type="primary">recX</name>
    <name evidence="9" type="ORF">GCM10011496_06370</name>
</gene>
<evidence type="ECO:0000256" key="2">
    <source>
        <dbReference type="ARBA" id="ARBA00009695"/>
    </source>
</evidence>
<dbReference type="Pfam" id="PF21982">
    <property type="entry name" value="RecX_HTH1"/>
    <property type="match status" value="1"/>
</dbReference>
<evidence type="ECO:0000259" key="8">
    <source>
        <dbReference type="Pfam" id="PF21982"/>
    </source>
</evidence>
<dbReference type="Proteomes" id="UP000620596">
    <property type="component" value="Unassembled WGS sequence"/>
</dbReference>
<dbReference type="PANTHER" id="PTHR33602">
    <property type="entry name" value="REGULATORY PROTEIN RECX FAMILY PROTEIN"/>
    <property type="match status" value="1"/>
</dbReference>
<feature type="domain" description="RecX third three-helical" evidence="7">
    <location>
        <begin position="123"/>
        <end position="166"/>
    </location>
</feature>
<dbReference type="AlphaFoldDB" id="A0A916SA93"/>
<dbReference type="InterPro" id="IPR053925">
    <property type="entry name" value="RecX_HTH_3rd"/>
</dbReference>
<dbReference type="GO" id="GO:0005737">
    <property type="term" value="C:cytoplasm"/>
    <property type="evidence" value="ECO:0007669"/>
    <property type="project" value="UniProtKB-SubCell"/>
</dbReference>
<comment type="subcellular location">
    <subcellularLocation>
        <location evidence="1 5">Cytoplasm</location>
    </subcellularLocation>
</comment>
<dbReference type="GO" id="GO:0006282">
    <property type="term" value="P:regulation of DNA repair"/>
    <property type="evidence" value="ECO:0007669"/>
    <property type="project" value="UniProtKB-UniRule"/>
</dbReference>
<dbReference type="Pfam" id="PF21981">
    <property type="entry name" value="RecX_HTH3"/>
    <property type="match status" value="1"/>
</dbReference>
<evidence type="ECO:0000256" key="5">
    <source>
        <dbReference type="HAMAP-Rule" id="MF_01114"/>
    </source>
</evidence>
<evidence type="ECO:0000256" key="1">
    <source>
        <dbReference type="ARBA" id="ARBA00004496"/>
    </source>
</evidence>
<dbReference type="InterPro" id="IPR003783">
    <property type="entry name" value="Regulatory_RecX"/>
</dbReference>
<dbReference type="RefSeq" id="WP_188706529.1">
    <property type="nucleotide sequence ID" value="NZ_BMIG01000002.1"/>
</dbReference>
<reference evidence="9" key="2">
    <citation type="submission" date="2020-09" db="EMBL/GenBank/DDBJ databases">
        <authorList>
            <person name="Sun Q."/>
            <person name="Zhou Y."/>
        </authorList>
    </citation>
    <scope>NUCLEOTIDE SEQUENCE</scope>
    <source>
        <strain evidence="9">CGMCC 1.15322</strain>
    </source>
</reference>
<dbReference type="PANTHER" id="PTHR33602:SF1">
    <property type="entry name" value="REGULATORY PROTEIN RECX FAMILY PROTEIN"/>
    <property type="match status" value="1"/>
</dbReference>
<reference evidence="9" key="1">
    <citation type="journal article" date="2014" name="Int. J. Syst. Evol. Microbiol.">
        <title>Complete genome sequence of Corynebacterium casei LMG S-19264T (=DSM 44701T), isolated from a smear-ripened cheese.</title>
        <authorList>
            <consortium name="US DOE Joint Genome Institute (JGI-PGF)"/>
            <person name="Walter F."/>
            <person name="Albersmeier A."/>
            <person name="Kalinowski J."/>
            <person name="Ruckert C."/>
        </authorList>
    </citation>
    <scope>NUCLEOTIDE SEQUENCE</scope>
    <source>
        <strain evidence="9">CGMCC 1.15322</strain>
    </source>
</reference>
<evidence type="ECO:0000259" key="7">
    <source>
        <dbReference type="Pfam" id="PF21981"/>
    </source>
</evidence>
<comment type="function">
    <text evidence="5">Modulates RecA activity.</text>
</comment>
<comment type="similarity">
    <text evidence="2 5">Belongs to the RecX family.</text>
</comment>
<evidence type="ECO:0000259" key="6">
    <source>
        <dbReference type="Pfam" id="PF02631"/>
    </source>
</evidence>
<dbReference type="Gene3D" id="1.10.10.10">
    <property type="entry name" value="Winged helix-like DNA-binding domain superfamily/Winged helix DNA-binding domain"/>
    <property type="match status" value="3"/>
</dbReference>
<evidence type="ECO:0000313" key="9">
    <source>
        <dbReference type="EMBL" id="GGA88359.1"/>
    </source>
</evidence>
<feature type="domain" description="RecX second three-helical" evidence="6">
    <location>
        <begin position="77"/>
        <end position="115"/>
    </location>
</feature>
<dbReference type="InterPro" id="IPR053926">
    <property type="entry name" value="RecX_HTH_1st"/>
</dbReference>
<dbReference type="Pfam" id="PF02631">
    <property type="entry name" value="RecX_HTH2"/>
    <property type="match status" value="1"/>
</dbReference>
<organism evidence="9 10">
    <name type="scientific">Polaromonas eurypsychrophila</name>
    <dbReference type="NCBI Taxonomy" id="1614635"/>
    <lineage>
        <taxon>Bacteria</taxon>
        <taxon>Pseudomonadati</taxon>
        <taxon>Pseudomonadota</taxon>
        <taxon>Betaproteobacteria</taxon>
        <taxon>Burkholderiales</taxon>
        <taxon>Comamonadaceae</taxon>
        <taxon>Polaromonas</taxon>
    </lineage>
</organism>
<name>A0A916SA93_9BURK</name>
<sequence>MSSYQNNNKLGSRAGQVTGKAATATGFGLSLKGRALRYLAAREHSRAELERKLSAHAESPEQLAQVLDELQAKDFISEARVVESVINRRAGRFGAARIRHELQGKGLAPEAVAEAVSGLKASEVARAREVWRKKFGEPAPDAAARGKQMRFLAARGFGSEAIRRVVSQSEDD</sequence>
<dbReference type="InterPro" id="IPR036388">
    <property type="entry name" value="WH-like_DNA-bd_sf"/>
</dbReference>
<evidence type="ECO:0000256" key="4">
    <source>
        <dbReference type="ARBA" id="ARBA00022490"/>
    </source>
</evidence>
<accession>A0A916SA93</accession>
<comment type="caution">
    <text evidence="9">The sequence shown here is derived from an EMBL/GenBank/DDBJ whole genome shotgun (WGS) entry which is preliminary data.</text>
</comment>
<protein>
    <recommendedName>
        <fullName evidence="3 5">Regulatory protein RecX</fullName>
    </recommendedName>
</protein>
<keyword evidence="4 5" id="KW-0963">Cytoplasm</keyword>
<feature type="domain" description="RecX first three-helical" evidence="8">
    <location>
        <begin position="33"/>
        <end position="70"/>
    </location>
</feature>
<keyword evidence="10" id="KW-1185">Reference proteome</keyword>
<dbReference type="NCBIfam" id="NF001055">
    <property type="entry name" value="PRK00117.2-5"/>
    <property type="match status" value="1"/>
</dbReference>
<evidence type="ECO:0000256" key="3">
    <source>
        <dbReference type="ARBA" id="ARBA00018111"/>
    </source>
</evidence>
<dbReference type="InterPro" id="IPR053924">
    <property type="entry name" value="RecX_HTH_2nd"/>
</dbReference>
<dbReference type="HAMAP" id="MF_01114">
    <property type="entry name" value="RecX"/>
    <property type="match status" value="1"/>
</dbReference>